<dbReference type="PANTHER" id="PTHR37326">
    <property type="entry name" value="BLL3975 PROTEIN"/>
    <property type="match status" value="1"/>
</dbReference>
<organism evidence="6">
    <name type="scientific">marine metagenome</name>
    <dbReference type="NCBI Taxonomy" id="408172"/>
    <lineage>
        <taxon>unclassified sequences</taxon>
        <taxon>metagenomes</taxon>
        <taxon>ecological metagenomes</taxon>
    </lineage>
</organism>
<dbReference type="PIRSF" id="PIRSF039012">
    <property type="entry name" value="ASP"/>
    <property type="match status" value="1"/>
</dbReference>
<keyword evidence="2" id="KW-0479">Metal-binding</keyword>
<keyword evidence="3" id="KW-0378">Hydrolase</keyword>
<evidence type="ECO:0000256" key="3">
    <source>
        <dbReference type="ARBA" id="ARBA00022801"/>
    </source>
</evidence>
<dbReference type="Pfam" id="PF24827">
    <property type="entry name" value="AstE_AspA_cat"/>
    <property type="match status" value="1"/>
</dbReference>
<evidence type="ECO:0000259" key="5">
    <source>
        <dbReference type="Pfam" id="PF24827"/>
    </source>
</evidence>
<dbReference type="GO" id="GO:0016788">
    <property type="term" value="F:hydrolase activity, acting on ester bonds"/>
    <property type="evidence" value="ECO:0007669"/>
    <property type="project" value="InterPro"/>
</dbReference>
<dbReference type="GO" id="GO:0016811">
    <property type="term" value="F:hydrolase activity, acting on carbon-nitrogen (but not peptide) bonds, in linear amides"/>
    <property type="evidence" value="ECO:0007669"/>
    <property type="project" value="InterPro"/>
</dbReference>
<dbReference type="GO" id="GO:0046872">
    <property type="term" value="F:metal ion binding"/>
    <property type="evidence" value="ECO:0007669"/>
    <property type="project" value="UniProtKB-KW"/>
</dbReference>
<evidence type="ECO:0000256" key="1">
    <source>
        <dbReference type="ARBA" id="ARBA00001947"/>
    </source>
</evidence>
<evidence type="ECO:0000313" key="6">
    <source>
        <dbReference type="EMBL" id="SVB01944.1"/>
    </source>
</evidence>
<dbReference type="InterPro" id="IPR014336">
    <property type="entry name" value="DoeB"/>
</dbReference>
<dbReference type="Gene3D" id="3.40.630.10">
    <property type="entry name" value="Zn peptidases"/>
    <property type="match status" value="1"/>
</dbReference>
<evidence type="ECO:0000256" key="2">
    <source>
        <dbReference type="ARBA" id="ARBA00022723"/>
    </source>
</evidence>
<protein>
    <recommendedName>
        <fullName evidence="5">Succinylglutamate desuccinylase/Aspartoacylase catalytic domain-containing protein</fullName>
    </recommendedName>
</protein>
<accession>A0A382AKP6</accession>
<comment type="cofactor">
    <cofactor evidence="1">
        <name>Zn(2+)</name>
        <dbReference type="ChEBI" id="CHEBI:29105"/>
    </cofactor>
</comment>
<dbReference type="InterPro" id="IPR043795">
    <property type="entry name" value="N-alpha-Ac-DABA-like"/>
</dbReference>
<dbReference type="AlphaFoldDB" id="A0A382AKP6"/>
<gene>
    <name evidence="6" type="ORF">METZ01_LOCUS154798</name>
</gene>
<reference evidence="6" key="1">
    <citation type="submission" date="2018-05" db="EMBL/GenBank/DDBJ databases">
        <authorList>
            <person name="Lanie J.A."/>
            <person name="Ng W.-L."/>
            <person name="Kazmierczak K.M."/>
            <person name="Andrzejewski T.M."/>
            <person name="Davidsen T.M."/>
            <person name="Wayne K.J."/>
            <person name="Tettelin H."/>
            <person name="Glass J.I."/>
            <person name="Rusch D."/>
            <person name="Podicherti R."/>
            <person name="Tsui H.-C.T."/>
            <person name="Winkler M.E."/>
        </authorList>
    </citation>
    <scope>NUCLEOTIDE SEQUENCE</scope>
</reference>
<dbReference type="SUPFAM" id="SSF53187">
    <property type="entry name" value="Zn-dependent exopeptidases"/>
    <property type="match status" value="1"/>
</dbReference>
<sequence>MSQSPVRATVDFDAEGVQHGHLKVPYSGDDSAWGAVMIPVTVIKNDVGPTVIFTGGNHGDEYEGPIALWWLSNELKSKELRGRVIIVPAMNYPAFKAGKRTSSIDGGNMNRAFPGRPDGTITEIIADYFNRVLLPMADYVADMHSGGKTLDFVPFACAHVLEDKHQQARCVAAMEAFNAPYSLMLLELDSAKMYDTAAEKMGKVFIGTELGGGGSASATTVAIAKRGILNLLKHAGILSGEPERGPSISLVTPDHRSFVTSEHSGLLEMCVDLGSDVKNGEVIALVHDIERTGTQPVEYKATIDGVLAGRHYPSLTQPGDNLAVIAIKS</sequence>
<dbReference type="NCBIfam" id="TIGR02994">
    <property type="entry name" value="ectoine_eutE"/>
    <property type="match status" value="1"/>
</dbReference>
<proteinExistence type="predicted"/>
<keyword evidence="4" id="KW-0862">Zinc</keyword>
<dbReference type="InterPro" id="IPR053138">
    <property type="entry name" value="N-alpha-Ac-DABA_deacetylase"/>
</dbReference>
<feature type="domain" description="Succinylglutamate desuccinylase/Aspartoacylase catalytic" evidence="5">
    <location>
        <begin position="48"/>
        <end position="234"/>
    </location>
</feature>
<dbReference type="InterPro" id="IPR055438">
    <property type="entry name" value="AstE_AspA_cat"/>
</dbReference>
<name>A0A382AKP6_9ZZZZ</name>
<dbReference type="EMBL" id="UINC01025759">
    <property type="protein sequence ID" value="SVB01944.1"/>
    <property type="molecule type" value="Genomic_DNA"/>
</dbReference>
<dbReference type="PANTHER" id="PTHR37326:SF1">
    <property type="entry name" value="BLL3975 PROTEIN"/>
    <property type="match status" value="1"/>
</dbReference>
<dbReference type="CDD" id="cd06252">
    <property type="entry name" value="M14_ASTE_ASPA-like"/>
    <property type="match status" value="1"/>
</dbReference>
<evidence type="ECO:0000256" key="4">
    <source>
        <dbReference type="ARBA" id="ARBA00022833"/>
    </source>
</evidence>